<dbReference type="InterPro" id="IPR012296">
    <property type="entry name" value="Nuclease_put_TT1808"/>
</dbReference>
<dbReference type="AlphaFoldDB" id="A0A9E8ZB10"/>
<organism evidence="2 3">
    <name type="scientific">Thermocoleostomius sinensis A174</name>
    <dbReference type="NCBI Taxonomy" id="2016057"/>
    <lineage>
        <taxon>Bacteria</taxon>
        <taxon>Bacillati</taxon>
        <taxon>Cyanobacteriota</taxon>
        <taxon>Cyanophyceae</taxon>
        <taxon>Oculatellales</taxon>
        <taxon>Oculatellaceae</taxon>
        <taxon>Thermocoleostomius</taxon>
    </lineage>
</organism>
<evidence type="ECO:0000313" key="3">
    <source>
        <dbReference type="Proteomes" id="UP001163152"/>
    </source>
</evidence>
<dbReference type="SUPFAM" id="SSF52980">
    <property type="entry name" value="Restriction endonuclease-like"/>
    <property type="match status" value="1"/>
</dbReference>
<dbReference type="RefSeq" id="WP_268607499.1">
    <property type="nucleotide sequence ID" value="NZ_CP113797.1"/>
</dbReference>
<protein>
    <submittedName>
        <fullName evidence="2">Uma2 family endonuclease</fullName>
    </submittedName>
</protein>
<evidence type="ECO:0000313" key="2">
    <source>
        <dbReference type="EMBL" id="WAL58103.1"/>
    </source>
</evidence>
<gene>
    <name evidence="2" type="ORF">OXH18_12940</name>
</gene>
<dbReference type="Gene3D" id="3.90.1570.10">
    <property type="entry name" value="tt1808, chain A"/>
    <property type="match status" value="1"/>
</dbReference>
<dbReference type="PANTHER" id="PTHR34107">
    <property type="entry name" value="SLL0198 PROTEIN-RELATED"/>
    <property type="match status" value="1"/>
</dbReference>
<dbReference type="InterPro" id="IPR011335">
    <property type="entry name" value="Restrct_endonuc-II-like"/>
</dbReference>
<reference evidence="2" key="1">
    <citation type="submission" date="2022-12" db="EMBL/GenBank/DDBJ databases">
        <title>Polyphasic identification of a Novel Hot-Spring Cyanobacterium Ocullathermofonsia sinensis gen nov. sp. nov. and Genomic Insights on its Adaptations to the Thermal Habitat.</title>
        <authorList>
            <person name="Daroch M."/>
            <person name="Tang J."/>
            <person name="Jiang Y."/>
        </authorList>
    </citation>
    <scope>NUCLEOTIDE SEQUENCE</scope>
    <source>
        <strain evidence="2">PKUAC-SCTA174</strain>
    </source>
</reference>
<proteinExistence type="predicted"/>
<accession>A0A9E8ZB10</accession>
<dbReference type="CDD" id="cd06260">
    <property type="entry name" value="DUF820-like"/>
    <property type="match status" value="1"/>
</dbReference>
<feature type="domain" description="Putative restriction endonuclease" evidence="1">
    <location>
        <begin position="9"/>
        <end position="176"/>
    </location>
</feature>
<dbReference type="EMBL" id="CP113797">
    <property type="protein sequence ID" value="WAL58103.1"/>
    <property type="molecule type" value="Genomic_DNA"/>
</dbReference>
<dbReference type="Pfam" id="PF05685">
    <property type="entry name" value="Uma2"/>
    <property type="match status" value="1"/>
</dbReference>
<keyword evidence="2" id="KW-0255">Endonuclease</keyword>
<evidence type="ECO:0000259" key="1">
    <source>
        <dbReference type="Pfam" id="PF05685"/>
    </source>
</evidence>
<name>A0A9E8ZB10_9CYAN</name>
<keyword evidence="2" id="KW-0378">Hydrolase</keyword>
<dbReference type="KEGG" id="tsin:OXH18_12940"/>
<dbReference type="InterPro" id="IPR008538">
    <property type="entry name" value="Uma2"/>
</dbReference>
<keyword evidence="3" id="KW-1185">Reference proteome</keyword>
<keyword evidence="2" id="KW-0540">Nuclease</keyword>
<dbReference type="Proteomes" id="UP001163152">
    <property type="component" value="Chromosome"/>
</dbReference>
<dbReference type="PANTHER" id="PTHR34107:SF7">
    <property type="entry name" value="SLR2092 PROTEIN"/>
    <property type="match status" value="1"/>
</dbReference>
<sequence length="189" mass="21229">MSGLTIKDLEKLQKQLPDYPMELVDGEIIVMSPSGLESDEVAAEIVRQLGNWVRPRKLGRVAASSAGYVLPNAEEDVRAPDASFIRAERLRRTTSKYAQLVPDLMFEVKSENDTLPRLRQKIQEFLQLGTQVGVLVDPRTQTLEVYRPGVEGVEKAEILGNGDRLTVPELLPGWEMIVEEIWAPVFDED</sequence>
<dbReference type="GO" id="GO:0004519">
    <property type="term" value="F:endonuclease activity"/>
    <property type="evidence" value="ECO:0007669"/>
    <property type="project" value="UniProtKB-KW"/>
</dbReference>